<dbReference type="GO" id="GO:0003824">
    <property type="term" value="F:catalytic activity"/>
    <property type="evidence" value="ECO:0007669"/>
    <property type="project" value="InterPro"/>
</dbReference>
<accession>A0A3N1KXE5</accession>
<sequence length="287" mass="30714">MKLLSFTAAGRDSYGALTGPAGQEGVVDLGARLGLRLPTLKALIAADAFAEAQTLVARGTVDHALADIRFRPVVPDPGKIVCIGLNYRDHVAEGGRDVTEKPVIFTRFADSQMGHGEPMVRPRVSDKLDYEGELAIVIGRPGRHIAEADALAHVAGYACYNDGSVRDWQRHTHQFTPGKNFASTGAFGPWLVTADEIADPTKLRLTTRLNGGVRQDTTTDMMIFSIPEQIAYISTFIPLAPGDVIVTGTPGGVGSRRNPPEYMKAGDVIEVEVSGVGLLRNPVVDEA</sequence>
<proteinExistence type="inferred from homology"/>
<protein>
    <submittedName>
        <fullName evidence="4">2-keto-4-pentenoate hydratase/2-oxohepta-3-ene-1,7-dioic acid hydratase in catechol pathway</fullName>
    </submittedName>
</protein>
<keyword evidence="2" id="KW-0479">Metal-binding</keyword>
<evidence type="ECO:0000256" key="1">
    <source>
        <dbReference type="ARBA" id="ARBA00010211"/>
    </source>
</evidence>
<dbReference type="FunFam" id="3.90.850.10:FF:000008">
    <property type="entry name" value="FAA hydrolase family protein"/>
    <property type="match status" value="1"/>
</dbReference>
<evidence type="ECO:0000259" key="3">
    <source>
        <dbReference type="Pfam" id="PF01557"/>
    </source>
</evidence>
<comment type="caution">
    <text evidence="4">The sequence shown here is derived from an EMBL/GenBank/DDBJ whole genome shotgun (WGS) entry which is preliminary data.</text>
</comment>
<dbReference type="GO" id="GO:0046872">
    <property type="term" value="F:metal ion binding"/>
    <property type="evidence" value="ECO:0007669"/>
    <property type="project" value="UniProtKB-KW"/>
</dbReference>
<dbReference type="AlphaFoldDB" id="A0A3N1KXE5"/>
<reference evidence="4 5" key="1">
    <citation type="submission" date="2018-11" db="EMBL/GenBank/DDBJ databases">
        <title>Genomic Encyclopedia of Type Strains, Phase IV (KMG-IV): sequencing the most valuable type-strain genomes for metagenomic binning, comparative biology and taxonomic classification.</title>
        <authorList>
            <person name="Goeker M."/>
        </authorList>
    </citation>
    <scope>NUCLEOTIDE SEQUENCE [LARGE SCALE GENOMIC DNA]</scope>
    <source>
        <strain evidence="4 5">DSM 5900</strain>
    </source>
</reference>
<evidence type="ECO:0000313" key="4">
    <source>
        <dbReference type="EMBL" id="ROP83439.1"/>
    </source>
</evidence>
<dbReference type="Gene3D" id="3.90.850.10">
    <property type="entry name" value="Fumarylacetoacetase-like, C-terminal domain"/>
    <property type="match status" value="1"/>
</dbReference>
<dbReference type="InterPro" id="IPR011234">
    <property type="entry name" value="Fumarylacetoacetase-like_C"/>
</dbReference>
<organism evidence="4 5">
    <name type="scientific">Stella humosa</name>
    <dbReference type="NCBI Taxonomy" id="94"/>
    <lineage>
        <taxon>Bacteria</taxon>
        <taxon>Pseudomonadati</taxon>
        <taxon>Pseudomonadota</taxon>
        <taxon>Alphaproteobacteria</taxon>
        <taxon>Rhodospirillales</taxon>
        <taxon>Stellaceae</taxon>
        <taxon>Stella</taxon>
    </lineage>
</organism>
<dbReference type="PANTHER" id="PTHR42796:SF4">
    <property type="entry name" value="FUMARYLACETOACETATE HYDROLASE DOMAIN-CONTAINING PROTEIN 2A"/>
    <property type="match status" value="1"/>
</dbReference>
<gene>
    <name evidence="4" type="ORF">EDC65_4086</name>
</gene>
<name>A0A3N1KXE5_9PROT</name>
<dbReference type="InterPro" id="IPR036663">
    <property type="entry name" value="Fumarylacetoacetase_C_sf"/>
</dbReference>
<keyword evidence="5" id="KW-1185">Reference proteome</keyword>
<evidence type="ECO:0000313" key="5">
    <source>
        <dbReference type="Proteomes" id="UP000278222"/>
    </source>
</evidence>
<feature type="domain" description="Fumarylacetoacetase-like C-terminal" evidence="3">
    <location>
        <begin position="79"/>
        <end position="284"/>
    </location>
</feature>
<dbReference type="GO" id="GO:0044281">
    <property type="term" value="P:small molecule metabolic process"/>
    <property type="evidence" value="ECO:0007669"/>
    <property type="project" value="UniProtKB-ARBA"/>
</dbReference>
<dbReference type="OrthoDB" id="9780293at2"/>
<dbReference type="SUPFAM" id="SSF56529">
    <property type="entry name" value="FAH"/>
    <property type="match status" value="1"/>
</dbReference>
<dbReference type="EMBL" id="RJKX01000016">
    <property type="protein sequence ID" value="ROP83439.1"/>
    <property type="molecule type" value="Genomic_DNA"/>
</dbReference>
<dbReference type="Pfam" id="PF01557">
    <property type="entry name" value="FAA_hydrolase"/>
    <property type="match status" value="1"/>
</dbReference>
<dbReference type="InterPro" id="IPR051121">
    <property type="entry name" value="FAH"/>
</dbReference>
<evidence type="ECO:0000256" key="2">
    <source>
        <dbReference type="ARBA" id="ARBA00022723"/>
    </source>
</evidence>
<dbReference type="RefSeq" id="WP_123693038.1">
    <property type="nucleotide sequence ID" value="NZ_AP019700.1"/>
</dbReference>
<comment type="similarity">
    <text evidence="1">Belongs to the FAH family.</text>
</comment>
<dbReference type="PANTHER" id="PTHR42796">
    <property type="entry name" value="FUMARYLACETOACETATE HYDROLASE DOMAIN-CONTAINING PROTEIN 2A-RELATED"/>
    <property type="match status" value="1"/>
</dbReference>
<dbReference type="Proteomes" id="UP000278222">
    <property type="component" value="Unassembled WGS sequence"/>
</dbReference>